<keyword evidence="8" id="KW-1185">Reference proteome</keyword>
<dbReference type="Proteomes" id="UP000716291">
    <property type="component" value="Unassembled WGS sequence"/>
</dbReference>
<protein>
    <recommendedName>
        <fullName evidence="6">GAR domain-containing protein</fullName>
    </recommendedName>
</protein>
<evidence type="ECO:0000256" key="2">
    <source>
        <dbReference type="ARBA" id="ARBA00022490"/>
    </source>
</evidence>
<keyword evidence="2" id="KW-0963">Cytoplasm</keyword>
<dbReference type="Pfam" id="PF02187">
    <property type="entry name" value="GAS2"/>
    <property type="match status" value="1"/>
</dbReference>
<keyword evidence="3" id="KW-0206">Cytoskeleton</keyword>
<evidence type="ECO:0000313" key="7">
    <source>
        <dbReference type="EMBL" id="KAG1310656.1"/>
    </source>
</evidence>
<reference evidence="7" key="1">
    <citation type="journal article" date="2020" name="Microb. Genom.">
        <title>Genetic diversity of clinical and environmental Mucorales isolates obtained from an investigation of mucormycosis cases among solid organ transplant recipients.</title>
        <authorList>
            <person name="Nguyen M.H."/>
            <person name="Kaul D."/>
            <person name="Muto C."/>
            <person name="Cheng S.J."/>
            <person name="Richter R.A."/>
            <person name="Bruno V.M."/>
            <person name="Liu G."/>
            <person name="Beyhan S."/>
            <person name="Sundermann A.J."/>
            <person name="Mounaud S."/>
            <person name="Pasculle A.W."/>
            <person name="Nierman W.C."/>
            <person name="Driscoll E."/>
            <person name="Cumbie R."/>
            <person name="Clancy C.J."/>
            <person name="Dupont C.L."/>
        </authorList>
    </citation>
    <scope>NUCLEOTIDE SEQUENCE</scope>
    <source>
        <strain evidence="7">GL11</strain>
    </source>
</reference>
<dbReference type="GO" id="GO:0005856">
    <property type="term" value="C:cytoskeleton"/>
    <property type="evidence" value="ECO:0007669"/>
    <property type="project" value="UniProtKB-SubCell"/>
</dbReference>
<evidence type="ECO:0000256" key="5">
    <source>
        <dbReference type="SAM" id="MobiDB-lite"/>
    </source>
</evidence>
<dbReference type="SUPFAM" id="SSF143575">
    <property type="entry name" value="GAS2 domain-like"/>
    <property type="match status" value="1"/>
</dbReference>
<feature type="region of interest" description="Disordered" evidence="5">
    <location>
        <begin position="1545"/>
        <end position="1588"/>
    </location>
</feature>
<comment type="caution">
    <text evidence="7">The sequence shown here is derived from an EMBL/GenBank/DDBJ whole genome shotgun (WGS) entry which is preliminary data.</text>
</comment>
<dbReference type="GO" id="GO:0008017">
    <property type="term" value="F:microtubule binding"/>
    <property type="evidence" value="ECO:0007669"/>
    <property type="project" value="InterPro"/>
</dbReference>
<evidence type="ECO:0000256" key="4">
    <source>
        <dbReference type="SAM" id="Coils"/>
    </source>
</evidence>
<dbReference type="Gene3D" id="1.20.58.60">
    <property type="match status" value="3"/>
</dbReference>
<dbReference type="PROSITE" id="PS51460">
    <property type="entry name" value="GAR"/>
    <property type="match status" value="1"/>
</dbReference>
<name>A0A9P6XCJ5_RHIOR</name>
<dbReference type="EMBL" id="JAANQT010000479">
    <property type="protein sequence ID" value="KAG1310656.1"/>
    <property type="molecule type" value="Genomic_DNA"/>
</dbReference>
<evidence type="ECO:0000259" key="6">
    <source>
        <dbReference type="PROSITE" id="PS51460"/>
    </source>
</evidence>
<organism evidence="7 8">
    <name type="scientific">Rhizopus oryzae</name>
    <name type="common">Mucormycosis agent</name>
    <name type="synonym">Rhizopus arrhizus var. delemar</name>
    <dbReference type="NCBI Taxonomy" id="64495"/>
    <lineage>
        <taxon>Eukaryota</taxon>
        <taxon>Fungi</taxon>
        <taxon>Fungi incertae sedis</taxon>
        <taxon>Mucoromycota</taxon>
        <taxon>Mucoromycotina</taxon>
        <taxon>Mucoromycetes</taxon>
        <taxon>Mucorales</taxon>
        <taxon>Mucorineae</taxon>
        <taxon>Rhizopodaceae</taxon>
        <taxon>Rhizopus</taxon>
    </lineage>
</organism>
<keyword evidence="4" id="KW-0175">Coiled coil</keyword>
<feature type="coiled-coil region" evidence="4">
    <location>
        <begin position="366"/>
        <end position="393"/>
    </location>
</feature>
<dbReference type="SUPFAM" id="SSF46966">
    <property type="entry name" value="Spectrin repeat"/>
    <property type="match status" value="1"/>
</dbReference>
<dbReference type="SMART" id="SM00243">
    <property type="entry name" value="GAS2"/>
    <property type="match status" value="1"/>
</dbReference>
<dbReference type="InterPro" id="IPR003108">
    <property type="entry name" value="GAR_dom"/>
</dbReference>
<dbReference type="Gene3D" id="3.30.920.20">
    <property type="entry name" value="Gas2-like domain"/>
    <property type="match status" value="1"/>
</dbReference>
<evidence type="ECO:0000256" key="1">
    <source>
        <dbReference type="ARBA" id="ARBA00004245"/>
    </source>
</evidence>
<evidence type="ECO:0000313" key="8">
    <source>
        <dbReference type="Proteomes" id="UP000716291"/>
    </source>
</evidence>
<comment type="subcellular location">
    <subcellularLocation>
        <location evidence="1">Cytoplasm</location>
        <location evidence="1">Cytoskeleton</location>
    </subcellularLocation>
</comment>
<proteinExistence type="predicted"/>
<sequence>MMSFYIEQLIPLFTIPNDQQTIQRYQDIERFKSLLLTEQDTNTTTTTTTATYSYQQLRLTKTTKYSSDSTEEIPTELNDFDSRGNSVIEKMQNLQHRLMLIVPTRSCNYSPISNSVGSESVELFLTDDNTSTTRSVSSVNHDEVIRLLHPLQAAEEDYSTYDRNFKSLQAEFQTLSDGDYHLLLLSLNQLDSQWHTHPFVLQRKSQLHQLYTTLSQEFEKSDSTLAQFRRGFAFARMCNSIRQELEFVQNKMVKSITSHHDIQELEMTMDKTTDMVNTLKFNFSDLLKQQQQQEEESMELVCITANNYDPAYFQKYQSIESKNQLVKGWVDEVRIWFAEAERIRQWIEIRVEQIKSTTLPDPLSIIDTSRDQIEALNASHSLLEKEIEAFDKEDMARLRSHVKTLTGSGRADKDLSPADTTTIEITLTTLMSLDKLMHLLRRKSDDLQVLTRRVIWEEEYEKSMSWLQETEKEVQDFLSNGARWSSDEEDQQQDDTAKRERLMAKEKQKETVVQQLLTLERKVSEFDQGQFTKTVDSFQDLDNASSVELPDHLESKQNMCEQRFEDLMKRMAFARNVVEQRLNVMDFLYQTELVIDDARALTLDIKDAESKAHPGDNDRDMTSSVQVMHERIIQLVAATASRIPYPAHALAIDQESNTVANEEINRVINEKRNHLLLLSEGLEHDLDAFRNVLQLHRRAKEHLDDAVRLCSWADERIQTTKKAKLSIQQDAASLTIDDLQRLERDCQAVTNKLKNGKVNEVVELLTRVQQLLETTAKLKIASIDTDGLTEISQQLQERFDRLQQILDEHAFELDELRKKLEDGNTYFETARSLNAFMSETRLSLPALKQTCGFVTGQSQEQDKSRYEMLQQSLETIQNSHRSRQSQFNQLCSHFKNMEPSKIEDETRQLQEGVEKEWKALGQDIENLKKFSDMVGQWYDRQRRLSMVASEYLNGLHEEISRLAQSERDDAQMDVLQRKIDQASQLLEQIGISIHDAQDSEKQDPLQIANYSCAKDRHSLLVSKLQAAAANLAALRSNAHTSLAFSSFLTDTDKLLNNIQDQKEKVHRNMLDVGQTRFFDSLGSAKTLEALVKSILQAARGVEAEYAGPLQTQVKSLLERAKQFEPNSAERRTAHDLLCSIQESMNQLKEMIASEKRQAMFIQKIQTHAKAAQDLQTWIDHCSNAISQLPTDVCVADEQDLLYDLDHLEQKMNQMGPTIQAFEAMPQRIWKNANGDLVDVCAISLDRDQVKDGIEQREAKILKAWTDLKDQHARAKSSVDHSKRGVEAARKVKAILVQVGDLKNRVNAVRICKNKEGDQDDLQMVLTCSLSDVPNEHRLASAKAELTILDRDVEAQLMPAIKQLDMMLQAAASGQSEDMFNDQRKEITSAARGLMDLLKTKRRAMAEAEKMQDFLTVMEEVEVLLLALGEVVSRASPDHARTNPDGSYLRTDLQALLIDLDTRYRYYEPKIMELMDELKQVAENVMEDRRVADCIRQFSSKWAQLQSETAARKQELSALIGPLTDNDFDYIKATEGMLLERGRRAAGKGTLNKRRSAPVLAPEPKPTLTTPRYMTGYNRKPADKPNNGNVSPTARRVAARQIAAQQQRVRKNVVTPEAYVADPKNDLDVAVGDIVNDSPYKIKIKMVPGEVGKYWFGEVNPKLAYCRILRSRMVMVRVGGGWVELSQFLRDHALLESANIVAPNKVIHRTSLPPPSSPRAGVQEGFLNVAAGRNTPNRRSYYGEDKDIIAIRGGGSPNGPALMKESRSTPFYRGMTPIPTYGHGIKAGNKFLVTVDDKGNQVEVKMTRAKNNDAKFFTPRRINI</sequence>
<accession>A0A9P6XCJ5</accession>
<dbReference type="InterPro" id="IPR036534">
    <property type="entry name" value="GAR_dom_sf"/>
</dbReference>
<gene>
    <name evidence="7" type="ORF">G6F64_004403</name>
</gene>
<feature type="domain" description="GAR" evidence="6">
    <location>
        <begin position="1621"/>
        <end position="1695"/>
    </location>
</feature>
<evidence type="ECO:0000256" key="3">
    <source>
        <dbReference type="ARBA" id="ARBA00023212"/>
    </source>
</evidence>